<dbReference type="EMBL" id="CP120631">
    <property type="protein sequence ID" value="WEW61342.1"/>
    <property type="molecule type" value="Genomic_DNA"/>
</dbReference>
<dbReference type="PROSITE" id="PS00012">
    <property type="entry name" value="PHOSPHOPANTETHEINE"/>
    <property type="match status" value="1"/>
</dbReference>
<dbReference type="Proteomes" id="UP001219355">
    <property type="component" value="Chromosome 5"/>
</dbReference>
<dbReference type="PROSITE" id="PS50075">
    <property type="entry name" value="CARRIER"/>
    <property type="match status" value="1"/>
</dbReference>
<dbReference type="PANTHER" id="PTHR45527">
    <property type="entry name" value="NONRIBOSOMAL PEPTIDE SYNTHETASE"/>
    <property type="match status" value="1"/>
</dbReference>
<dbReference type="InterPro" id="IPR045851">
    <property type="entry name" value="AMP-bd_C_sf"/>
</dbReference>
<keyword evidence="3" id="KW-0436">Ligase</keyword>
<gene>
    <name evidence="5" type="ORF">PRK78_006832</name>
</gene>
<proteinExistence type="predicted"/>
<dbReference type="CDD" id="cd19545">
    <property type="entry name" value="FUM14_C_NRPS-like"/>
    <property type="match status" value="1"/>
</dbReference>
<keyword evidence="6" id="KW-1185">Reference proteome</keyword>
<evidence type="ECO:0000256" key="2">
    <source>
        <dbReference type="ARBA" id="ARBA00022553"/>
    </source>
</evidence>
<dbReference type="GO" id="GO:0044550">
    <property type="term" value="P:secondary metabolite biosynthetic process"/>
    <property type="evidence" value="ECO:0007669"/>
    <property type="project" value="TreeGrafter"/>
</dbReference>
<evidence type="ECO:0000313" key="5">
    <source>
        <dbReference type="EMBL" id="WEW61342.1"/>
    </source>
</evidence>
<feature type="domain" description="Carrier" evidence="4">
    <location>
        <begin position="595"/>
        <end position="671"/>
    </location>
</feature>
<reference evidence="5" key="1">
    <citation type="submission" date="2023-03" db="EMBL/GenBank/DDBJ databases">
        <title>Emydomyces testavorans Genome Sequence.</title>
        <authorList>
            <person name="Hoyer L."/>
        </authorList>
    </citation>
    <scope>NUCLEOTIDE SEQUENCE</scope>
    <source>
        <strain evidence="5">16-2883</strain>
    </source>
</reference>
<dbReference type="InterPro" id="IPR036736">
    <property type="entry name" value="ACP-like_sf"/>
</dbReference>
<dbReference type="InterPro" id="IPR006162">
    <property type="entry name" value="Ppantetheine_attach_site"/>
</dbReference>
<accession>A0AAF0DP61</accession>
<name>A0AAF0DP61_9EURO</name>
<dbReference type="Pfam" id="PF00501">
    <property type="entry name" value="AMP-binding"/>
    <property type="match status" value="2"/>
</dbReference>
<evidence type="ECO:0000259" key="4">
    <source>
        <dbReference type="PROSITE" id="PS50075"/>
    </source>
</evidence>
<dbReference type="CDD" id="cd05918">
    <property type="entry name" value="A_NRPS_SidN3_like"/>
    <property type="match status" value="1"/>
</dbReference>
<protein>
    <recommendedName>
        <fullName evidence="4">Carrier domain-containing protein</fullName>
    </recommendedName>
</protein>
<dbReference type="PANTHER" id="PTHR45527:SF1">
    <property type="entry name" value="FATTY ACID SYNTHASE"/>
    <property type="match status" value="1"/>
</dbReference>
<dbReference type="SUPFAM" id="SSF47336">
    <property type="entry name" value="ACP-like"/>
    <property type="match status" value="1"/>
</dbReference>
<dbReference type="SUPFAM" id="SSF56801">
    <property type="entry name" value="Acetyl-CoA synthetase-like"/>
    <property type="match status" value="2"/>
</dbReference>
<dbReference type="Pfam" id="PF00668">
    <property type="entry name" value="Condensation"/>
    <property type="match status" value="1"/>
</dbReference>
<sequence length="1231" mass="136630">MYHAAQSFPQCLSLDTMFEYHTAPDHTSFRSASPLSFDLRAIENDVQDATQALEQSLAFESDFSSELPVINAISKQAALNPFVPAIDAWDRGLTYAELDEQSDRLAVYLLDLGLKEGDLVPICFEKSVWTIVTMLAILKCGAAFVPLDPAYPTARFKEIVSQCDANVVLAAPCCTDRIPFGRVISICEDLVQSIPRGKPLRSTTSHGQNISYAMFTSGSSGKPKGVLISHRSLFTSVISHGTQLNINRFSRVLQFTSYTFDPSITEIFATLILGGCICVPEPAARVNNLAGCINDLKVNWAFFTPSVLRLVEPEDVPSLKTIAVGGEAVTQDCVDRWASRVQLFNAYGPTECTVFSTIGSLSPVSNPRNIGRAVACNTWIIEQDNFHKLAPSGAVGELLIEGPILAQGYLKDPQGTAKAFIEDPEWAKVENISDSPRRFHRTGDLVYENPDGTIVYAGRKDAQVKLRGQLVDLQEIEQCILHTLPKAQTVVDIVSSGEYAQELVAFLCLQPNNVNVVGQTPKLDPCQGSDPTLERIRDNLRDQLPPYMVPSIFIPVSHIPRSSSDKTDRKLLKCLAINHLTNLRTWQNKSADNSTSYTREEKALRRAWADIIGLEESVIHAKSSFLAIGGDSIAAIRLVRLARDRGLILSHADIMSRPVLRDMSLKVRISDGIDTSPITQPFDIVKRHRQQDISELLVQAAYQCEVTMHQIDDIYPATPIQEGLIALSLNTSGSYIGLYTFRLPGTINTECFKRAWNEAAQQSPILRTRFIYADVSQLYQVVLNGDAIWTPAEDMEEEKVSLGKQLVNVTLKTDLSGDRYFVLRIHHALYDGWSLVQHLKLVDTIYRGVRPTLSLPFRDFICHIQALPVQETEEFWSDYLEDFESSPFPEPPKQQKPTAFSHLRIKAIVEKRSHVATLSTLIQAAWAIAVAQQTKSRDVIFGVTLSGRDTSLPNIDSVAGPTIATVPLRFPVDPSMTVANFIATLQARSTEMASHQHFGLQNIKKLGHSARLACEFQSLMVVQPQEIQLRSEEEVAGTALFRLHENSEMVTAYSLLIEAVIQDMSVAVHAQYDERAITSQRMDALLEQWRNVFHQLCNAESSLSLGELQVVGQSDLKTLYTWNDSIPDRETRLFDHAITMWSDSQPTAPAICSWDLELTYQELDSVSSRIAGYLMSLGVGPKSVLPICLEKSGMTILVMLGILKTGAAFALMDSAQPRNRLQAIHKQTQAK</sequence>
<dbReference type="InterPro" id="IPR023213">
    <property type="entry name" value="CAT-like_dom_sf"/>
</dbReference>
<dbReference type="Gene3D" id="3.40.50.12780">
    <property type="entry name" value="N-terminal domain of ligase-like"/>
    <property type="match status" value="2"/>
</dbReference>
<dbReference type="Gene3D" id="3.30.559.10">
    <property type="entry name" value="Chloramphenicol acetyltransferase-like domain"/>
    <property type="match status" value="1"/>
</dbReference>
<dbReference type="SUPFAM" id="SSF52777">
    <property type="entry name" value="CoA-dependent acyltransferases"/>
    <property type="match status" value="2"/>
</dbReference>
<dbReference type="GO" id="GO:0043041">
    <property type="term" value="P:amino acid activation for nonribosomal peptide biosynthetic process"/>
    <property type="evidence" value="ECO:0007669"/>
    <property type="project" value="TreeGrafter"/>
</dbReference>
<dbReference type="InterPro" id="IPR010071">
    <property type="entry name" value="AA_adenyl_dom"/>
</dbReference>
<dbReference type="GO" id="GO:0005737">
    <property type="term" value="C:cytoplasm"/>
    <property type="evidence" value="ECO:0007669"/>
    <property type="project" value="TreeGrafter"/>
</dbReference>
<dbReference type="InterPro" id="IPR042099">
    <property type="entry name" value="ANL_N_sf"/>
</dbReference>
<dbReference type="Gene3D" id="3.30.300.30">
    <property type="match status" value="1"/>
</dbReference>
<dbReference type="NCBIfam" id="TIGR01733">
    <property type="entry name" value="AA-adenyl-dom"/>
    <property type="match status" value="1"/>
</dbReference>
<dbReference type="InterPro" id="IPR001242">
    <property type="entry name" value="Condensation_dom"/>
</dbReference>
<evidence type="ECO:0000313" key="6">
    <source>
        <dbReference type="Proteomes" id="UP001219355"/>
    </source>
</evidence>
<dbReference type="Gene3D" id="1.10.1200.10">
    <property type="entry name" value="ACP-like"/>
    <property type="match status" value="1"/>
</dbReference>
<dbReference type="Pfam" id="PF00550">
    <property type="entry name" value="PP-binding"/>
    <property type="match status" value="1"/>
</dbReference>
<dbReference type="GO" id="GO:0016874">
    <property type="term" value="F:ligase activity"/>
    <property type="evidence" value="ECO:0007669"/>
    <property type="project" value="UniProtKB-KW"/>
</dbReference>
<dbReference type="AlphaFoldDB" id="A0AAF0DP61"/>
<evidence type="ECO:0000256" key="3">
    <source>
        <dbReference type="ARBA" id="ARBA00022598"/>
    </source>
</evidence>
<dbReference type="GO" id="GO:0031177">
    <property type="term" value="F:phosphopantetheine binding"/>
    <property type="evidence" value="ECO:0007669"/>
    <property type="project" value="TreeGrafter"/>
</dbReference>
<keyword evidence="1" id="KW-0596">Phosphopantetheine</keyword>
<dbReference type="Gene3D" id="3.30.559.30">
    <property type="entry name" value="Nonribosomal peptide synthetase, condensation domain"/>
    <property type="match status" value="1"/>
</dbReference>
<dbReference type="FunFam" id="3.40.50.12780:FF:000014">
    <property type="entry name" value="Nonribosomal peptide synthetase 1"/>
    <property type="match status" value="1"/>
</dbReference>
<keyword evidence="2" id="KW-0597">Phosphoprotein</keyword>
<dbReference type="InterPro" id="IPR009081">
    <property type="entry name" value="PP-bd_ACP"/>
</dbReference>
<organism evidence="5 6">
    <name type="scientific">Emydomyces testavorans</name>
    <dbReference type="NCBI Taxonomy" id="2070801"/>
    <lineage>
        <taxon>Eukaryota</taxon>
        <taxon>Fungi</taxon>
        <taxon>Dikarya</taxon>
        <taxon>Ascomycota</taxon>
        <taxon>Pezizomycotina</taxon>
        <taxon>Eurotiomycetes</taxon>
        <taxon>Eurotiomycetidae</taxon>
        <taxon>Onygenales</taxon>
        <taxon>Nannizziopsiaceae</taxon>
        <taxon>Emydomyces</taxon>
    </lineage>
</organism>
<dbReference type="InterPro" id="IPR000873">
    <property type="entry name" value="AMP-dep_synth/lig_dom"/>
</dbReference>
<evidence type="ECO:0000256" key="1">
    <source>
        <dbReference type="ARBA" id="ARBA00022450"/>
    </source>
</evidence>